<dbReference type="Proteomes" id="UP000288216">
    <property type="component" value="Unassembled WGS sequence"/>
</dbReference>
<evidence type="ECO:0000256" key="8">
    <source>
        <dbReference type="ARBA" id="ARBA00023065"/>
    </source>
</evidence>
<dbReference type="Pfam" id="PF21014">
    <property type="entry name" value="Slowpoke_C"/>
    <property type="match status" value="1"/>
</dbReference>
<dbReference type="EMBL" id="BFAA01007063">
    <property type="protein sequence ID" value="GCB66985.1"/>
    <property type="molecule type" value="Genomic_DNA"/>
</dbReference>
<dbReference type="Pfam" id="PF22614">
    <property type="entry name" value="Slo-like_RCK"/>
    <property type="match status" value="1"/>
</dbReference>
<organism evidence="14 15">
    <name type="scientific">Scyliorhinus torazame</name>
    <name type="common">Cloudy catshark</name>
    <name type="synonym">Catulus torazame</name>
    <dbReference type="NCBI Taxonomy" id="75743"/>
    <lineage>
        <taxon>Eukaryota</taxon>
        <taxon>Metazoa</taxon>
        <taxon>Chordata</taxon>
        <taxon>Craniata</taxon>
        <taxon>Vertebrata</taxon>
        <taxon>Chondrichthyes</taxon>
        <taxon>Elasmobranchii</taxon>
        <taxon>Galeomorphii</taxon>
        <taxon>Galeoidea</taxon>
        <taxon>Carcharhiniformes</taxon>
        <taxon>Scyliorhinidae</taxon>
        <taxon>Scyliorhinus</taxon>
    </lineage>
</organism>
<feature type="compositionally biased region" description="Basic and acidic residues" evidence="11">
    <location>
        <begin position="434"/>
        <end position="443"/>
    </location>
</feature>
<evidence type="ECO:0000256" key="1">
    <source>
        <dbReference type="ARBA" id="ARBA00004141"/>
    </source>
</evidence>
<keyword evidence="15" id="KW-1185">Reference proteome</keyword>
<keyword evidence="7" id="KW-1133">Transmembrane helix</keyword>
<feature type="region of interest" description="Disordered" evidence="11">
    <location>
        <begin position="434"/>
        <end position="516"/>
    </location>
</feature>
<keyword evidence="6" id="KW-0630">Potassium</keyword>
<evidence type="ECO:0000256" key="10">
    <source>
        <dbReference type="ARBA" id="ARBA00023303"/>
    </source>
</evidence>
<sequence length="516" mass="57433">MASRLRLTKHVIVCIFSEPHCPGIGLRNFIMPLRASSFTYDELKSIVIVGSLQYIDQDWSTISNFPKVFILPGSPLCRADLKAVSIGSCDMTVIISSNRTNVLEKTLEDKECILATLNIKAMVFEETMDSSSLLSALFSGNEAKSVNTPPSIENKHYYRIPIITALGGGTPELEEQLADEDALRGSIHAQGKERQRDRCKLARISLCDERFTEFAERGTYGDLFCKALNIYGILCFGIFRLQDPEKQSKKRFVITNPSPLFELNSTDFIMCSVPFPDTQTMATAPYCQKNFSSKFTPLHSLTRRSSIRFTKVHQNLADSSNELKLKDEQRLSDAKYVSTIKVAEEGLRASSKSKLKSVEQTTIEQVKEILKTGDWMKSSKDKKKSIDFTVTEYSKEAPKYDDEIVARQSKKQLKSGEEIIPEVLKKELQVIVGESKDEAKSGEEITVEESNEEAESGEEITAGKSKNEAKSGEEITAGKSKNEAKSGEEITAGKSKDEAKSGEEITAGKSKDEEKV</sequence>
<evidence type="ECO:0000256" key="9">
    <source>
        <dbReference type="ARBA" id="ARBA00023136"/>
    </source>
</evidence>
<comment type="caution">
    <text evidence="14">The sequence shown here is derived from an EMBL/GenBank/DDBJ whole genome shotgun (WGS) entry which is preliminary data.</text>
</comment>
<name>A0A401P1H0_SCYTO</name>
<feature type="compositionally biased region" description="Acidic residues" evidence="11">
    <location>
        <begin position="445"/>
        <end position="458"/>
    </location>
</feature>
<dbReference type="GO" id="GO:0016020">
    <property type="term" value="C:membrane"/>
    <property type="evidence" value="ECO:0007669"/>
    <property type="project" value="UniProtKB-SubCell"/>
</dbReference>
<evidence type="ECO:0000256" key="3">
    <source>
        <dbReference type="ARBA" id="ARBA00022538"/>
    </source>
</evidence>
<keyword evidence="9" id="KW-0472">Membrane</keyword>
<evidence type="ECO:0000313" key="15">
    <source>
        <dbReference type="Proteomes" id="UP000288216"/>
    </source>
</evidence>
<dbReference type="OrthoDB" id="10035564at2759"/>
<dbReference type="AlphaFoldDB" id="A0A401P1H0"/>
<dbReference type="STRING" id="75743.A0A401P1H0"/>
<evidence type="ECO:0000256" key="4">
    <source>
        <dbReference type="ARBA" id="ARBA00022692"/>
    </source>
</evidence>
<accession>A0A401P1H0</accession>
<evidence type="ECO:0000256" key="2">
    <source>
        <dbReference type="ARBA" id="ARBA00022448"/>
    </source>
</evidence>
<dbReference type="InterPro" id="IPR047871">
    <property type="entry name" value="K_chnl_Slo-like"/>
</dbReference>
<dbReference type="GO" id="GO:0005267">
    <property type="term" value="F:potassium channel activity"/>
    <property type="evidence" value="ECO:0007669"/>
    <property type="project" value="UniProtKB-KW"/>
</dbReference>
<keyword evidence="2" id="KW-0813">Transport</keyword>
<dbReference type="PANTHER" id="PTHR10027">
    <property type="entry name" value="CALCIUM-ACTIVATED POTASSIUM CHANNEL ALPHA CHAIN"/>
    <property type="match status" value="1"/>
</dbReference>
<evidence type="ECO:0000259" key="12">
    <source>
        <dbReference type="Pfam" id="PF21014"/>
    </source>
</evidence>
<dbReference type="InterPro" id="IPR003148">
    <property type="entry name" value="RCK_N"/>
</dbReference>
<evidence type="ECO:0000256" key="7">
    <source>
        <dbReference type="ARBA" id="ARBA00022989"/>
    </source>
</evidence>
<keyword evidence="8" id="KW-0406">Ion transport</keyword>
<evidence type="ECO:0000259" key="13">
    <source>
        <dbReference type="Pfam" id="PF22614"/>
    </source>
</evidence>
<keyword evidence="4" id="KW-0812">Transmembrane</keyword>
<proteinExistence type="predicted"/>
<gene>
    <name evidence="14" type="ORF">scyTo_0013640</name>
</gene>
<feature type="domain" description="Ca2+-activated K+ channel Slowpoke-like C-terminal" evidence="12">
    <location>
        <begin position="167"/>
        <end position="272"/>
    </location>
</feature>
<protein>
    <submittedName>
        <fullName evidence="14">Uncharacterized protein</fullName>
    </submittedName>
</protein>
<reference evidence="14 15" key="1">
    <citation type="journal article" date="2018" name="Nat. Ecol. Evol.">
        <title>Shark genomes provide insights into elasmobranch evolution and the origin of vertebrates.</title>
        <authorList>
            <person name="Hara Y"/>
            <person name="Yamaguchi K"/>
            <person name="Onimaru K"/>
            <person name="Kadota M"/>
            <person name="Koyanagi M"/>
            <person name="Keeley SD"/>
            <person name="Tatsumi K"/>
            <person name="Tanaka K"/>
            <person name="Motone F"/>
            <person name="Kageyama Y"/>
            <person name="Nozu R"/>
            <person name="Adachi N"/>
            <person name="Nishimura O"/>
            <person name="Nakagawa R"/>
            <person name="Tanegashima C"/>
            <person name="Kiyatake I"/>
            <person name="Matsumoto R"/>
            <person name="Murakumo K"/>
            <person name="Nishida K"/>
            <person name="Terakita A"/>
            <person name="Kuratani S"/>
            <person name="Sato K"/>
            <person name="Hyodo S Kuraku.S."/>
        </authorList>
    </citation>
    <scope>NUCLEOTIDE SEQUENCE [LARGE SCALE GENOMIC DNA]</scope>
</reference>
<evidence type="ECO:0000256" key="11">
    <source>
        <dbReference type="SAM" id="MobiDB-lite"/>
    </source>
</evidence>
<feature type="domain" description="RCK N-terminal" evidence="13">
    <location>
        <begin position="7"/>
        <end position="143"/>
    </location>
</feature>
<comment type="subcellular location">
    <subcellularLocation>
        <location evidence="1">Membrane</location>
        <topology evidence="1">Multi-pass membrane protein</topology>
    </subcellularLocation>
</comment>
<feature type="compositionally biased region" description="Basic and acidic residues" evidence="11">
    <location>
        <begin position="494"/>
        <end position="503"/>
    </location>
</feature>
<dbReference type="InterPro" id="IPR048735">
    <property type="entry name" value="Slowpoke-like_C"/>
</dbReference>
<keyword evidence="5" id="KW-0631">Potassium channel</keyword>
<keyword evidence="3" id="KW-0633">Potassium transport</keyword>
<keyword evidence="10" id="KW-0407">Ion channel</keyword>
<dbReference type="PANTHER" id="PTHR10027:SF33">
    <property type="entry name" value="CALCIUM-ACTIVATED POTASSIUM CHANNEL SUBUNIT ALPHA-1-RELATED"/>
    <property type="match status" value="1"/>
</dbReference>
<evidence type="ECO:0000256" key="6">
    <source>
        <dbReference type="ARBA" id="ARBA00022958"/>
    </source>
</evidence>
<evidence type="ECO:0000313" key="14">
    <source>
        <dbReference type="EMBL" id="GCB66985.1"/>
    </source>
</evidence>
<evidence type="ECO:0000256" key="5">
    <source>
        <dbReference type="ARBA" id="ARBA00022826"/>
    </source>
</evidence>